<sequence length="269" mass="28983">MAPRRSGRTIPITGPGGRVESHRPVAARRPAGAGCAIATTEPAPVTLLILAAALWIFIHIGISGTRLRDAVVARLGEGRFMLVFSVASFVSIFLLVIAWQNAGTTFLWAAPGWLRWILAFLMLPAFVLFMASHKRNPTAVGNKGLGEEPRGVQRVTRHPMLWSFAIWGFVHVLGNGDTASLVFFGAFLVTALAGMPSIDAKLARRSPEAWRGFAQRTSVVPFGAILSGRNRLVLSEIGWMPPVVGLVLWAALLHFHRGIFGVPALILGG</sequence>
<evidence type="ECO:0000256" key="5">
    <source>
        <dbReference type="SAM" id="MobiDB-lite"/>
    </source>
</evidence>
<dbReference type="GO" id="GO:0016020">
    <property type="term" value="C:membrane"/>
    <property type="evidence" value="ECO:0007669"/>
    <property type="project" value="UniProtKB-SubCell"/>
</dbReference>
<feature type="transmembrane region" description="Helical" evidence="6">
    <location>
        <begin position="80"/>
        <end position="101"/>
    </location>
</feature>
<evidence type="ECO:0000256" key="2">
    <source>
        <dbReference type="ARBA" id="ARBA00022692"/>
    </source>
</evidence>
<keyword evidence="2 6" id="KW-0812">Transmembrane</keyword>
<evidence type="ECO:0000256" key="3">
    <source>
        <dbReference type="ARBA" id="ARBA00022989"/>
    </source>
</evidence>
<comment type="subcellular location">
    <subcellularLocation>
        <location evidence="1">Membrane</location>
        <topology evidence="1">Multi-pass membrane protein</topology>
    </subcellularLocation>
</comment>
<keyword evidence="3 6" id="KW-1133">Transmembrane helix</keyword>
<organism evidence="8 9">
    <name type="scientific">Falsiroseomonas bella</name>
    <dbReference type="NCBI Taxonomy" id="2184016"/>
    <lineage>
        <taxon>Bacteria</taxon>
        <taxon>Pseudomonadati</taxon>
        <taxon>Pseudomonadota</taxon>
        <taxon>Alphaproteobacteria</taxon>
        <taxon>Acetobacterales</taxon>
        <taxon>Roseomonadaceae</taxon>
        <taxon>Falsiroseomonas</taxon>
    </lineage>
</organism>
<name>A0A317FGY7_9PROT</name>
<proteinExistence type="predicted"/>
<feature type="transmembrane region" description="Helical" evidence="6">
    <location>
        <begin position="237"/>
        <end position="255"/>
    </location>
</feature>
<feature type="transmembrane region" description="Helical" evidence="6">
    <location>
        <begin position="179"/>
        <end position="198"/>
    </location>
</feature>
<dbReference type="InterPro" id="IPR009915">
    <property type="entry name" value="NnrU_dom"/>
</dbReference>
<evidence type="ECO:0000256" key="4">
    <source>
        <dbReference type="ARBA" id="ARBA00023136"/>
    </source>
</evidence>
<keyword evidence="9" id="KW-1185">Reference proteome</keyword>
<evidence type="ECO:0000256" key="1">
    <source>
        <dbReference type="ARBA" id="ARBA00004141"/>
    </source>
</evidence>
<comment type="caution">
    <text evidence="8">The sequence shown here is derived from an EMBL/GenBank/DDBJ whole genome shotgun (WGS) entry which is preliminary data.</text>
</comment>
<protein>
    <recommendedName>
        <fullName evidence="7">NnrU domain-containing protein</fullName>
    </recommendedName>
</protein>
<evidence type="ECO:0000256" key="6">
    <source>
        <dbReference type="SAM" id="Phobius"/>
    </source>
</evidence>
<dbReference type="EMBL" id="QGNA01000001">
    <property type="protein sequence ID" value="PWS38331.1"/>
    <property type="molecule type" value="Genomic_DNA"/>
</dbReference>
<evidence type="ECO:0000313" key="9">
    <source>
        <dbReference type="Proteomes" id="UP000245765"/>
    </source>
</evidence>
<evidence type="ECO:0000259" key="7">
    <source>
        <dbReference type="Pfam" id="PF07298"/>
    </source>
</evidence>
<accession>A0A317FGY7</accession>
<evidence type="ECO:0000313" key="8">
    <source>
        <dbReference type="EMBL" id="PWS38331.1"/>
    </source>
</evidence>
<dbReference type="Pfam" id="PF07298">
    <property type="entry name" value="NnrU"/>
    <property type="match status" value="1"/>
</dbReference>
<feature type="domain" description="NnrU" evidence="7">
    <location>
        <begin position="47"/>
        <end position="263"/>
    </location>
</feature>
<reference evidence="9" key="1">
    <citation type="submission" date="2018-05" db="EMBL/GenBank/DDBJ databases">
        <authorList>
            <person name="Du Z."/>
            <person name="Wang X."/>
        </authorList>
    </citation>
    <scope>NUCLEOTIDE SEQUENCE [LARGE SCALE GENOMIC DNA]</scope>
    <source>
        <strain evidence="9">CQN31</strain>
    </source>
</reference>
<gene>
    <name evidence="8" type="ORF">DFH01_03310</name>
</gene>
<feature type="transmembrane region" description="Helical" evidence="6">
    <location>
        <begin position="113"/>
        <end position="133"/>
    </location>
</feature>
<dbReference type="Proteomes" id="UP000245765">
    <property type="component" value="Unassembled WGS sequence"/>
</dbReference>
<dbReference type="AlphaFoldDB" id="A0A317FGY7"/>
<dbReference type="Gene3D" id="1.20.120.1630">
    <property type="match status" value="1"/>
</dbReference>
<feature type="region of interest" description="Disordered" evidence="5">
    <location>
        <begin position="1"/>
        <end position="22"/>
    </location>
</feature>
<feature type="transmembrane region" description="Helical" evidence="6">
    <location>
        <begin position="47"/>
        <end position="68"/>
    </location>
</feature>
<keyword evidence="4 6" id="KW-0472">Membrane</keyword>